<dbReference type="GO" id="GO:0008684">
    <property type="term" value="F:2-oxopent-4-enoate hydratase activity"/>
    <property type="evidence" value="ECO:0007669"/>
    <property type="project" value="TreeGrafter"/>
</dbReference>
<evidence type="ECO:0000256" key="1">
    <source>
        <dbReference type="ARBA" id="ARBA00023239"/>
    </source>
</evidence>
<dbReference type="Gene3D" id="3.90.850.10">
    <property type="entry name" value="Fumarylacetoacetase-like, C-terminal domain"/>
    <property type="match status" value="1"/>
</dbReference>
<evidence type="ECO:0000313" key="3">
    <source>
        <dbReference type="EMBL" id="SDT23766.1"/>
    </source>
</evidence>
<protein>
    <submittedName>
        <fullName evidence="3">2-keto-4-pentenoate hydratase</fullName>
    </submittedName>
</protein>
<reference evidence="4" key="1">
    <citation type="submission" date="2016-10" db="EMBL/GenBank/DDBJ databases">
        <authorList>
            <person name="Varghese N."/>
            <person name="Submissions S."/>
        </authorList>
    </citation>
    <scope>NUCLEOTIDE SEQUENCE [LARGE SCALE GENOMIC DNA]</scope>
    <source>
        <strain evidence="4">IMMIB L-1606</strain>
    </source>
</reference>
<keyword evidence="4" id="KW-1185">Reference proteome</keyword>
<evidence type="ECO:0000313" key="4">
    <source>
        <dbReference type="Proteomes" id="UP000198751"/>
    </source>
</evidence>
<dbReference type="InterPro" id="IPR011234">
    <property type="entry name" value="Fumarylacetoacetase-like_C"/>
</dbReference>
<accession>A0A1H1YRP0</accession>
<evidence type="ECO:0000259" key="2">
    <source>
        <dbReference type="Pfam" id="PF01557"/>
    </source>
</evidence>
<dbReference type="AlphaFoldDB" id="A0A1H1YRP0"/>
<gene>
    <name evidence="3" type="ORF">SAMN04489743_2118</name>
</gene>
<dbReference type="PANTHER" id="PTHR30143:SF0">
    <property type="entry name" value="2-KETO-4-PENTENOATE HYDRATASE"/>
    <property type="match status" value="1"/>
</dbReference>
<dbReference type="OrthoDB" id="9792137at2"/>
<dbReference type="Proteomes" id="UP000198751">
    <property type="component" value="Chromosome I"/>
</dbReference>
<dbReference type="InterPro" id="IPR050772">
    <property type="entry name" value="Hydratase-Decarb/MhpD_sf"/>
</dbReference>
<dbReference type="EMBL" id="LT629779">
    <property type="protein sequence ID" value="SDT23766.1"/>
    <property type="molecule type" value="Genomic_DNA"/>
</dbReference>
<dbReference type="Pfam" id="PF01557">
    <property type="entry name" value="FAA_hydrolase"/>
    <property type="match status" value="1"/>
</dbReference>
<dbReference type="GO" id="GO:0005737">
    <property type="term" value="C:cytoplasm"/>
    <property type="evidence" value="ECO:0007669"/>
    <property type="project" value="TreeGrafter"/>
</dbReference>
<keyword evidence="1" id="KW-0456">Lyase</keyword>
<organism evidence="3 4">
    <name type="scientific">Pseudarthrobacter equi</name>
    <dbReference type="NCBI Taxonomy" id="728066"/>
    <lineage>
        <taxon>Bacteria</taxon>
        <taxon>Bacillati</taxon>
        <taxon>Actinomycetota</taxon>
        <taxon>Actinomycetes</taxon>
        <taxon>Micrococcales</taxon>
        <taxon>Micrococcaceae</taxon>
        <taxon>Pseudarthrobacter</taxon>
    </lineage>
</organism>
<dbReference type="SUPFAM" id="SSF56529">
    <property type="entry name" value="FAH"/>
    <property type="match status" value="1"/>
</dbReference>
<proteinExistence type="predicted"/>
<dbReference type="PANTHER" id="PTHR30143">
    <property type="entry name" value="ACID HYDRATASE"/>
    <property type="match status" value="1"/>
</dbReference>
<dbReference type="InterPro" id="IPR036663">
    <property type="entry name" value="Fumarylacetoacetase_C_sf"/>
</dbReference>
<dbReference type="RefSeq" id="WP_091719816.1">
    <property type="nucleotide sequence ID" value="NZ_LT629779.1"/>
</dbReference>
<feature type="domain" description="Fumarylacetoacetase-like C-terminal" evidence="2">
    <location>
        <begin position="89"/>
        <end position="232"/>
    </location>
</feature>
<name>A0A1H1YRP0_9MICC</name>
<sequence length="264" mass="29024">MPDIITEIADDLYQARTTRTPIEFVRHRLPEKDKDAAYRISELVTQQREAAEGRRRVGRKVGLTNPVVQARAGVDEPDYGIILDNMVFESPVERPSSAYFHPKIEAELAFVLKSDILNSDLASVEAAIDYVTPAMELVDNRYHSYKMGIVDTIADNAACEGIVTGSVRIPYGEVDLKQVEMVLYRGDEELTRGVGGNVMGDPINAVQWLAETSLRIGKPLRAGEILLSGSIGLIVDWDPNVTYSAKYSHGFGDVVAHLTGPAHA</sequence>